<dbReference type="RefSeq" id="WP_317924740.1">
    <property type="nucleotide sequence ID" value="NZ_CP137524.1"/>
</dbReference>
<feature type="transmembrane region" description="Helical" evidence="1">
    <location>
        <begin position="72"/>
        <end position="93"/>
    </location>
</feature>
<proteinExistence type="predicted"/>
<dbReference type="Proteomes" id="UP001305002">
    <property type="component" value="Chromosome"/>
</dbReference>
<gene>
    <name evidence="2" type="ORF">R5U08_09170</name>
</gene>
<evidence type="ECO:0000256" key="1">
    <source>
        <dbReference type="SAM" id="Phobius"/>
    </source>
</evidence>
<protein>
    <submittedName>
        <fullName evidence="2">Uncharacterized protein</fullName>
    </submittedName>
</protein>
<name>A0ABZ0K915_STRC4</name>
<keyword evidence="1" id="KW-0472">Membrane</keyword>
<evidence type="ECO:0000313" key="3">
    <source>
        <dbReference type="Proteomes" id="UP001305002"/>
    </source>
</evidence>
<reference evidence="2 3" key="1">
    <citation type="journal article" date="2021" name="J. Microbiol. Biotechnol.">
        <title>An Efficient Markerless Deletion System Suitable for the Industrial Strains of Streptomyces.</title>
        <authorList>
            <person name="Dong J."/>
            <person name="Wei J."/>
            <person name="Li H."/>
            <person name="Zhao S."/>
            <person name="Guan W."/>
        </authorList>
    </citation>
    <scope>NUCLEOTIDE SEQUENCE [LARGE SCALE GENOMIC DNA]</scope>
    <source>
        <strain evidence="2 3">CICC 11043</strain>
    </source>
</reference>
<keyword evidence="1" id="KW-1133">Transmembrane helix</keyword>
<sequence>MNESIVQRHWLAIAAPKAAPALATTTVLALARIWNANGAEHSVGNAVLMTALSIGAAAAGACASVGRAGDSTIAGTAFAASGALAFAGVAGYADARRRQHDCRDRVRRLRRPRLRRGRRIRRRAPAAAAAVVGGHRGAYGLAARYWRKDRRETVAYERHVSDRREERAHLERVETLRASTQIEVARTGAAYTEQLAQALVTRAALPGFDPKALGAAGLPELPAAREER</sequence>
<reference evidence="2 3" key="2">
    <citation type="journal article" date="2024" name="Microb. Biotechnol.">
        <title>The involvement of multiple ABC transporters in daunorubicin efflux in Streptomyces coeruleorubidus.</title>
        <authorList>
            <person name="Dong J."/>
            <person name="Ning J."/>
            <person name="Tian Y."/>
            <person name="Li H."/>
            <person name="Chen H."/>
            <person name="Guan W."/>
        </authorList>
    </citation>
    <scope>NUCLEOTIDE SEQUENCE [LARGE SCALE GENOMIC DNA]</scope>
    <source>
        <strain evidence="2 3">CICC 11043</strain>
    </source>
</reference>
<evidence type="ECO:0000313" key="2">
    <source>
        <dbReference type="EMBL" id="WOT34297.1"/>
    </source>
</evidence>
<keyword evidence="3" id="KW-1185">Reference proteome</keyword>
<accession>A0ABZ0K915</accession>
<organism evidence="2 3">
    <name type="scientific">Streptomyces coeruleorubidus</name>
    <dbReference type="NCBI Taxonomy" id="116188"/>
    <lineage>
        <taxon>Bacteria</taxon>
        <taxon>Bacillati</taxon>
        <taxon>Actinomycetota</taxon>
        <taxon>Actinomycetes</taxon>
        <taxon>Kitasatosporales</taxon>
        <taxon>Streptomycetaceae</taxon>
        <taxon>Streptomyces</taxon>
    </lineage>
</organism>
<dbReference type="EMBL" id="CP137524">
    <property type="protein sequence ID" value="WOT34297.1"/>
    <property type="molecule type" value="Genomic_DNA"/>
</dbReference>
<feature type="transmembrane region" description="Helical" evidence="1">
    <location>
        <begin position="46"/>
        <end position="66"/>
    </location>
</feature>
<keyword evidence="1" id="KW-0812">Transmembrane</keyword>